<dbReference type="OrthoDB" id="10508360at2759"/>
<dbReference type="EMBL" id="JYDW01001387">
    <property type="protein sequence ID" value="KRZ47103.1"/>
    <property type="molecule type" value="Genomic_DNA"/>
</dbReference>
<organism evidence="1 2">
    <name type="scientific">Trichinella nativa</name>
    <dbReference type="NCBI Taxonomy" id="6335"/>
    <lineage>
        <taxon>Eukaryota</taxon>
        <taxon>Metazoa</taxon>
        <taxon>Ecdysozoa</taxon>
        <taxon>Nematoda</taxon>
        <taxon>Enoplea</taxon>
        <taxon>Dorylaimia</taxon>
        <taxon>Trichinellida</taxon>
        <taxon>Trichinellidae</taxon>
        <taxon>Trichinella</taxon>
    </lineage>
</organism>
<comment type="caution">
    <text evidence="1">The sequence shown here is derived from an EMBL/GenBank/DDBJ whole genome shotgun (WGS) entry which is preliminary data.</text>
</comment>
<name>A0A0V1KIJ7_9BILA</name>
<dbReference type="AlphaFoldDB" id="A0A0V1KIJ7"/>
<keyword evidence="2" id="KW-1185">Reference proteome</keyword>
<reference evidence="1 2" key="1">
    <citation type="submission" date="2015-05" db="EMBL/GenBank/DDBJ databases">
        <title>Evolution of Trichinella species and genotypes.</title>
        <authorList>
            <person name="Korhonen P.K."/>
            <person name="Edoardo P."/>
            <person name="Giuseppe L.R."/>
            <person name="Gasser R.B."/>
        </authorList>
    </citation>
    <scope>NUCLEOTIDE SEQUENCE [LARGE SCALE GENOMIC DNA]</scope>
    <source>
        <strain evidence="1">ISS10</strain>
    </source>
</reference>
<protein>
    <submittedName>
        <fullName evidence="1">Uncharacterized protein</fullName>
    </submittedName>
</protein>
<proteinExistence type="predicted"/>
<gene>
    <name evidence="1" type="ORF">T02_5099</name>
</gene>
<evidence type="ECO:0000313" key="1">
    <source>
        <dbReference type="EMBL" id="KRZ47103.1"/>
    </source>
</evidence>
<dbReference type="Proteomes" id="UP000054721">
    <property type="component" value="Unassembled WGS sequence"/>
</dbReference>
<accession>A0A0V1KIJ7</accession>
<sequence>MPLLFSTVEVVHIILKFEKRQLYGIVTLKIVMATTSVNPQVENMISTFLSYAPD</sequence>
<evidence type="ECO:0000313" key="2">
    <source>
        <dbReference type="Proteomes" id="UP000054721"/>
    </source>
</evidence>